<proteinExistence type="predicted"/>
<comment type="caution">
    <text evidence="1">The sequence shown here is derived from an EMBL/GenBank/DDBJ whole genome shotgun (WGS) entry which is preliminary data.</text>
</comment>
<evidence type="ECO:0000313" key="2">
    <source>
        <dbReference type="Proteomes" id="UP000233551"/>
    </source>
</evidence>
<organism evidence="1 2">
    <name type="scientific">Punica granatum</name>
    <name type="common">Pomegranate</name>
    <dbReference type="NCBI Taxonomy" id="22663"/>
    <lineage>
        <taxon>Eukaryota</taxon>
        <taxon>Viridiplantae</taxon>
        <taxon>Streptophyta</taxon>
        <taxon>Embryophyta</taxon>
        <taxon>Tracheophyta</taxon>
        <taxon>Spermatophyta</taxon>
        <taxon>Magnoliopsida</taxon>
        <taxon>eudicotyledons</taxon>
        <taxon>Gunneridae</taxon>
        <taxon>Pentapetalae</taxon>
        <taxon>rosids</taxon>
        <taxon>malvids</taxon>
        <taxon>Myrtales</taxon>
        <taxon>Lythraceae</taxon>
        <taxon>Punica</taxon>
    </lineage>
</organism>
<accession>A0A2I0HRH2</accession>
<name>A0A2I0HRH2_PUNGR</name>
<evidence type="ECO:0000313" key="1">
    <source>
        <dbReference type="EMBL" id="PKI34307.1"/>
    </source>
</evidence>
<dbReference type="AlphaFoldDB" id="A0A2I0HRH2"/>
<protein>
    <submittedName>
        <fullName evidence="1">Uncharacterized protein</fullName>
    </submittedName>
</protein>
<dbReference type="EMBL" id="PGOL01005994">
    <property type="protein sequence ID" value="PKI34307.1"/>
    <property type="molecule type" value="Genomic_DNA"/>
</dbReference>
<reference evidence="1 2" key="1">
    <citation type="submission" date="2017-11" db="EMBL/GenBank/DDBJ databases">
        <title>De-novo sequencing of pomegranate (Punica granatum L.) genome.</title>
        <authorList>
            <person name="Akparov Z."/>
            <person name="Amiraslanov A."/>
            <person name="Hajiyeva S."/>
            <person name="Abbasov M."/>
            <person name="Kaur K."/>
            <person name="Hamwieh A."/>
            <person name="Solovyev V."/>
            <person name="Salamov A."/>
            <person name="Braich B."/>
            <person name="Kosarev P."/>
            <person name="Mahmoud A."/>
            <person name="Hajiyev E."/>
            <person name="Babayeva S."/>
            <person name="Izzatullayeva V."/>
            <person name="Mammadov A."/>
            <person name="Mammadov A."/>
            <person name="Sharifova S."/>
            <person name="Ojaghi J."/>
            <person name="Eynullazada K."/>
            <person name="Bayramov B."/>
            <person name="Abdulazimova A."/>
            <person name="Shahmuradov I."/>
        </authorList>
    </citation>
    <scope>NUCLEOTIDE SEQUENCE [LARGE SCALE GENOMIC DNA]</scope>
    <source>
        <strain evidence="2">cv. AG2017</strain>
        <tissue evidence="1">Leaf</tissue>
    </source>
</reference>
<dbReference type="Proteomes" id="UP000233551">
    <property type="component" value="Unassembled WGS sequence"/>
</dbReference>
<keyword evidence="2" id="KW-1185">Reference proteome</keyword>
<sequence length="178" mass="19898">MMDGSCAHPNFVSSGHALPRFCNAAWECPPFRGRATDAREKESSLTILRPEGRGPFEKRKAIRVCGGDKLGCDRLDWCKCAWKGGNWRERLELPLQVDKGNFGLSGGLRRWLRMAPDGRLSVLNSKTQTNPVINKGKLRNGKDDPSGCGVTTRLRAPLSWSLSTRWWSPRSWATQSLS</sequence>
<gene>
    <name evidence="1" type="ORF">CRG98_045305</name>
</gene>